<evidence type="ECO:0000313" key="3">
    <source>
        <dbReference type="Proteomes" id="UP000189549"/>
    </source>
</evidence>
<accession>A0A1V3L3I4</accession>
<proteinExistence type="predicted"/>
<sequence>MNKRQKRKKKKEKQTAMRAKSVFFSELQAHNEEIKPDFNLEEKENEGMKNHQLTNTLKGAFYVAVIALIALIALWQCRPAFANATDWYNNSVSEQISQRARAEARKLWREENGDWQANLTPQAEQELLHYTAQKQAAIDRTLRGK</sequence>
<dbReference type="PROSITE" id="PS51996">
    <property type="entry name" value="TR_MART"/>
    <property type="match status" value="1"/>
</dbReference>
<keyword evidence="1" id="KW-1133">Transmembrane helix</keyword>
<dbReference type="RefSeq" id="WP_143531089.1">
    <property type="nucleotide sequence ID" value="NZ_MLAH01000051.1"/>
</dbReference>
<reference evidence="2 3" key="1">
    <citation type="submission" date="2016-10" db="EMBL/GenBank/DDBJ databases">
        <title>Rodentibacter gen. nov. and new species.</title>
        <authorList>
            <person name="Christensen H."/>
        </authorList>
    </citation>
    <scope>NUCLEOTIDE SEQUENCE [LARGE SCALE GENOMIC DNA]</scope>
    <source>
        <strain evidence="2 3">Ppn157</strain>
    </source>
</reference>
<dbReference type="AlphaFoldDB" id="A0A1V3L3I4"/>
<feature type="transmembrane region" description="Helical" evidence="1">
    <location>
        <begin position="59"/>
        <end position="75"/>
    </location>
</feature>
<evidence type="ECO:0000313" key="2">
    <source>
        <dbReference type="EMBL" id="OOF84170.1"/>
    </source>
</evidence>
<comment type="caution">
    <text evidence="2">The sequence shown here is derived from an EMBL/GenBank/DDBJ whole genome shotgun (WGS) entry which is preliminary data.</text>
</comment>
<protein>
    <submittedName>
        <fullName evidence="2">Uncharacterized protein</fullName>
    </submittedName>
</protein>
<dbReference type="Proteomes" id="UP000189549">
    <property type="component" value="Unassembled WGS sequence"/>
</dbReference>
<keyword evidence="1" id="KW-0472">Membrane</keyword>
<organism evidence="2 3">
    <name type="scientific">Rodentibacter ratti</name>
    <dbReference type="NCBI Taxonomy" id="1906745"/>
    <lineage>
        <taxon>Bacteria</taxon>
        <taxon>Pseudomonadati</taxon>
        <taxon>Pseudomonadota</taxon>
        <taxon>Gammaproteobacteria</taxon>
        <taxon>Pasteurellales</taxon>
        <taxon>Pasteurellaceae</taxon>
        <taxon>Rodentibacter</taxon>
    </lineage>
</organism>
<gene>
    <name evidence="2" type="ORF">BKG93_08340</name>
</gene>
<dbReference type="EMBL" id="MLAH01000051">
    <property type="protein sequence ID" value="OOF84170.1"/>
    <property type="molecule type" value="Genomic_DNA"/>
</dbReference>
<name>A0A1V3L3I4_9PAST</name>
<evidence type="ECO:0000256" key="1">
    <source>
        <dbReference type="SAM" id="Phobius"/>
    </source>
</evidence>
<keyword evidence="1" id="KW-0812">Transmembrane</keyword>